<evidence type="ECO:0000256" key="2">
    <source>
        <dbReference type="SAM" id="Phobius"/>
    </source>
</evidence>
<evidence type="ECO:0000313" key="5">
    <source>
        <dbReference type="Proteomes" id="UP000235916"/>
    </source>
</evidence>
<dbReference type="RefSeq" id="WP_102769304.1">
    <property type="nucleotide sequence ID" value="NZ_POSP01000003.1"/>
</dbReference>
<dbReference type="EMBL" id="POSP01000003">
    <property type="protein sequence ID" value="PND39387.1"/>
    <property type="molecule type" value="Genomic_DNA"/>
</dbReference>
<feature type="compositionally biased region" description="Gly residues" evidence="1">
    <location>
        <begin position="282"/>
        <end position="321"/>
    </location>
</feature>
<keyword evidence="2" id="KW-1133">Transmembrane helix</keyword>
<keyword evidence="5" id="KW-1185">Reference proteome</keyword>
<sequence>MSKALRLHPLLLLGGLLSLLLALAGGPARAQELRPVPVLTQQVMDQTGTLSAAQREALTSKLERFERESGSQLVILIVASSQPEDIAAFAQRVGDAWKIGRKDVGDGLLIVVAKNDRKVRIEVAKALEGAVPDLAARQIIQNALSPAFKAGDYAGGLNLAVDQLQARIRGEALPAPAPGATPARGTASGDGGLDFETLGALFFIGVPILGSLLSSIFGRKLGSLFTSAVAGSAAGWMASSALIGGLVGFVALIVVGVMGLGGSRSHSVRRGGRGRSDSGPVIWGGSGGSWGGGGGGSDSGGGGFSSGGGGDFGGGGASGDW</sequence>
<gene>
    <name evidence="4" type="ORF">C1O66_18855</name>
</gene>
<dbReference type="OrthoDB" id="9810918at2"/>
<protein>
    <recommendedName>
        <fullName evidence="3">TPM domain-containing protein</fullName>
    </recommendedName>
</protein>
<dbReference type="AlphaFoldDB" id="A0A2N8L123"/>
<keyword evidence="2" id="KW-0812">Transmembrane</keyword>
<evidence type="ECO:0000259" key="3">
    <source>
        <dbReference type="Pfam" id="PF04536"/>
    </source>
</evidence>
<keyword evidence="2" id="KW-0472">Membrane</keyword>
<evidence type="ECO:0000256" key="1">
    <source>
        <dbReference type="SAM" id="MobiDB-lite"/>
    </source>
</evidence>
<dbReference type="Proteomes" id="UP000235916">
    <property type="component" value="Unassembled WGS sequence"/>
</dbReference>
<dbReference type="Pfam" id="PF04536">
    <property type="entry name" value="TPM_phosphatase"/>
    <property type="match status" value="1"/>
</dbReference>
<evidence type="ECO:0000313" key="4">
    <source>
        <dbReference type="EMBL" id="PND39387.1"/>
    </source>
</evidence>
<dbReference type="PANTHER" id="PTHR30373:SF2">
    <property type="entry name" value="UPF0603 PROTEIN YGCG"/>
    <property type="match status" value="1"/>
</dbReference>
<proteinExistence type="predicted"/>
<dbReference type="Gene3D" id="3.10.310.50">
    <property type="match status" value="1"/>
</dbReference>
<accession>A0A2N8L123</accession>
<comment type="caution">
    <text evidence="4">The sequence shown here is derived from an EMBL/GenBank/DDBJ whole genome shotgun (WGS) entry which is preliminary data.</text>
</comment>
<dbReference type="InterPro" id="IPR007621">
    <property type="entry name" value="TPM_dom"/>
</dbReference>
<dbReference type="PANTHER" id="PTHR30373">
    <property type="entry name" value="UPF0603 PROTEIN YGCG"/>
    <property type="match status" value="1"/>
</dbReference>
<feature type="domain" description="TPM" evidence="3">
    <location>
        <begin position="43"/>
        <end position="166"/>
    </location>
</feature>
<feature type="transmembrane region" description="Helical" evidence="2">
    <location>
        <begin position="236"/>
        <end position="260"/>
    </location>
</feature>
<feature type="region of interest" description="Disordered" evidence="1">
    <location>
        <begin position="263"/>
        <end position="321"/>
    </location>
</feature>
<organism evidence="4 5">
    <name type="scientific">Kinneretia aquatilis</name>
    <dbReference type="NCBI Taxonomy" id="2070761"/>
    <lineage>
        <taxon>Bacteria</taxon>
        <taxon>Pseudomonadati</taxon>
        <taxon>Pseudomonadota</taxon>
        <taxon>Betaproteobacteria</taxon>
        <taxon>Burkholderiales</taxon>
        <taxon>Sphaerotilaceae</taxon>
        <taxon>Roseateles</taxon>
    </lineage>
</organism>
<reference evidence="4 5" key="1">
    <citation type="submission" date="2018-01" db="EMBL/GenBank/DDBJ databases">
        <title>Draft genome sequence of Paucibacter aquatile CR182 isolated from freshwater of the Nakdong River.</title>
        <authorList>
            <person name="Choi A."/>
            <person name="Chung E.J."/>
        </authorList>
    </citation>
    <scope>NUCLEOTIDE SEQUENCE [LARGE SCALE GENOMIC DNA]</scope>
    <source>
        <strain evidence="4 5">CR182</strain>
    </source>
</reference>
<name>A0A2N8L123_9BURK</name>